<name>A0A0K1PB72_9BACT</name>
<gene>
    <name evidence="2" type="ORF">AKJ08_1152</name>
</gene>
<keyword evidence="3" id="KW-1185">Reference proteome</keyword>
<dbReference type="Proteomes" id="UP000055590">
    <property type="component" value="Chromosome"/>
</dbReference>
<dbReference type="KEGG" id="vin:AKJ08_1152"/>
<protein>
    <submittedName>
        <fullName evidence="2">Uncharacterized protein</fullName>
    </submittedName>
</protein>
<evidence type="ECO:0000313" key="3">
    <source>
        <dbReference type="Proteomes" id="UP000055590"/>
    </source>
</evidence>
<accession>A0A0K1PB72</accession>
<dbReference type="EMBL" id="CP012332">
    <property type="protein sequence ID" value="AKU90765.1"/>
    <property type="molecule type" value="Genomic_DNA"/>
</dbReference>
<evidence type="ECO:0000313" key="2">
    <source>
        <dbReference type="EMBL" id="AKU90765.1"/>
    </source>
</evidence>
<sequence length="39" mass="4588">MLALAKQECEWICTPSLRQDMTNEGTKETRGSKRAEYRR</sequence>
<organism evidence="2 3">
    <name type="scientific">Vulgatibacter incomptus</name>
    <dbReference type="NCBI Taxonomy" id="1391653"/>
    <lineage>
        <taxon>Bacteria</taxon>
        <taxon>Pseudomonadati</taxon>
        <taxon>Myxococcota</taxon>
        <taxon>Myxococcia</taxon>
        <taxon>Myxococcales</taxon>
        <taxon>Cystobacterineae</taxon>
        <taxon>Vulgatibacteraceae</taxon>
        <taxon>Vulgatibacter</taxon>
    </lineage>
</organism>
<evidence type="ECO:0000256" key="1">
    <source>
        <dbReference type="SAM" id="MobiDB-lite"/>
    </source>
</evidence>
<proteinExistence type="predicted"/>
<feature type="compositionally biased region" description="Basic and acidic residues" evidence="1">
    <location>
        <begin position="25"/>
        <end position="39"/>
    </location>
</feature>
<dbReference type="AlphaFoldDB" id="A0A0K1PB72"/>
<reference evidence="2 3" key="1">
    <citation type="submission" date="2015-08" db="EMBL/GenBank/DDBJ databases">
        <authorList>
            <person name="Babu N.S."/>
            <person name="Beckwith C.J."/>
            <person name="Beseler K.G."/>
            <person name="Brison A."/>
            <person name="Carone J.V."/>
            <person name="Caskin T.P."/>
            <person name="Diamond M."/>
            <person name="Durham M.E."/>
            <person name="Foxe J.M."/>
            <person name="Go M."/>
            <person name="Henderson B.A."/>
            <person name="Jones I.B."/>
            <person name="McGettigan J.A."/>
            <person name="Micheletti S.J."/>
            <person name="Nasrallah M.E."/>
            <person name="Ortiz D."/>
            <person name="Piller C.R."/>
            <person name="Privatt S.R."/>
            <person name="Schneider S.L."/>
            <person name="Sharp S."/>
            <person name="Smith T.C."/>
            <person name="Stanton J.D."/>
            <person name="Ullery H.E."/>
            <person name="Wilson R.J."/>
            <person name="Serrano M.G."/>
            <person name="Buck G."/>
            <person name="Lee V."/>
            <person name="Wang Y."/>
            <person name="Carvalho R."/>
            <person name="Voegtly L."/>
            <person name="Shi R."/>
            <person name="Duckworth R."/>
            <person name="Johnson A."/>
            <person name="Loviza R."/>
            <person name="Walstead R."/>
            <person name="Shah Z."/>
            <person name="Kiflezghi M."/>
            <person name="Wade K."/>
            <person name="Ball S.L."/>
            <person name="Bradley K.W."/>
            <person name="Asai D.J."/>
            <person name="Bowman C.A."/>
            <person name="Russell D.A."/>
            <person name="Pope W.H."/>
            <person name="Jacobs-Sera D."/>
            <person name="Hendrix R.W."/>
            <person name="Hatfull G.F."/>
        </authorList>
    </citation>
    <scope>NUCLEOTIDE SEQUENCE [LARGE SCALE GENOMIC DNA]</scope>
    <source>
        <strain evidence="2 3">DSM 27710</strain>
    </source>
</reference>
<feature type="region of interest" description="Disordered" evidence="1">
    <location>
        <begin position="20"/>
        <end position="39"/>
    </location>
</feature>